<comment type="similarity">
    <text evidence="1">Belongs to the inositol monophosphatase superfamily.</text>
</comment>
<dbReference type="GO" id="GO:0007165">
    <property type="term" value="P:signal transduction"/>
    <property type="evidence" value="ECO:0007669"/>
    <property type="project" value="TreeGrafter"/>
</dbReference>
<feature type="binding site" evidence="2">
    <location>
        <position position="97"/>
    </location>
    <ligand>
        <name>Mg(2+)</name>
        <dbReference type="ChEBI" id="CHEBI:18420"/>
        <label>1</label>
        <note>catalytic</note>
    </ligand>
</feature>
<comment type="cofactor">
    <cofactor evidence="2">
        <name>Mg(2+)</name>
        <dbReference type="ChEBI" id="CHEBI:18420"/>
    </cofactor>
</comment>
<keyword evidence="2" id="KW-0479">Metal-binding</keyword>
<dbReference type="Gene3D" id="3.30.540.10">
    <property type="entry name" value="Fructose-1,6-Bisphosphatase, subunit A, domain 1"/>
    <property type="match status" value="1"/>
</dbReference>
<reference evidence="3 4" key="1">
    <citation type="submission" date="2017-04" db="EMBL/GenBank/DDBJ databases">
        <authorList>
            <person name="Afonso C.L."/>
            <person name="Miller P.J."/>
            <person name="Scott M.A."/>
            <person name="Spackman E."/>
            <person name="Goraichik I."/>
            <person name="Dimitrov K.M."/>
            <person name="Suarez D.L."/>
            <person name="Swayne D.E."/>
        </authorList>
    </citation>
    <scope>NUCLEOTIDE SEQUENCE [LARGE SCALE GENOMIC DNA]</scope>
    <source>
        <strain evidence="3 4">CGMCC 1.10972</strain>
    </source>
</reference>
<protein>
    <submittedName>
        <fullName evidence="3">Fructose-1,6-bisphosphatase</fullName>
    </submittedName>
</protein>
<keyword evidence="4" id="KW-1185">Reference proteome</keyword>
<dbReference type="AlphaFoldDB" id="A0A1W2DPB1"/>
<dbReference type="Gene3D" id="3.40.190.80">
    <property type="match status" value="1"/>
</dbReference>
<dbReference type="PRINTS" id="PR00377">
    <property type="entry name" value="IMPHPHTASES"/>
</dbReference>
<evidence type="ECO:0000256" key="2">
    <source>
        <dbReference type="PIRSR" id="PIRSR600760-2"/>
    </source>
</evidence>
<keyword evidence="2" id="KW-0460">Magnesium</keyword>
<dbReference type="GO" id="GO:0008934">
    <property type="term" value="F:inositol monophosphate 1-phosphatase activity"/>
    <property type="evidence" value="ECO:0007669"/>
    <property type="project" value="TreeGrafter"/>
</dbReference>
<gene>
    <name evidence="3" type="ORF">SAMN06297251_11655</name>
</gene>
<dbReference type="PANTHER" id="PTHR20854">
    <property type="entry name" value="INOSITOL MONOPHOSPHATASE"/>
    <property type="match status" value="1"/>
</dbReference>
<evidence type="ECO:0000313" key="4">
    <source>
        <dbReference type="Proteomes" id="UP000192656"/>
    </source>
</evidence>
<evidence type="ECO:0000256" key="1">
    <source>
        <dbReference type="ARBA" id="ARBA00009759"/>
    </source>
</evidence>
<dbReference type="GO" id="GO:0006020">
    <property type="term" value="P:inositol metabolic process"/>
    <property type="evidence" value="ECO:0007669"/>
    <property type="project" value="TreeGrafter"/>
</dbReference>
<dbReference type="Proteomes" id="UP000192656">
    <property type="component" value="Unassembled WGS sequence"/>
</dbReference>
<dbReference type="PANTHER" id="PTHR20854:SF4">
    <property type="entry name" value="INOSITOL-1-MONOPHOSPHATASE-RELATED"/>
    <property type="match status" value="1"/>
</dbReference>
<proteinExistence type="inferred from homology"/>
<accession>A0A1W2DPB1</accession>
<dbReference type="RefSeq" id="WP_244556986.1">
    <property type="nucleotide sequence ID" value="NZ_FWXR01000016.1"/>
</dbReference>
<feature type="binding site" evidence="2">
    <location>
        <position position="72"/>
    </location>
    <ligand>
        <name>Mg(2+)</name>
        <dbReference type="ChEBI" id="CHEBI:18420"/>
        <label>1</label>
        <note>catalytic</note>
    </ligand>
</feature>
<name>A0A1W2DPB1_9HYPH</name>
<feature type="binding site" evidence="2">
    <location>
        <position position="95"/>
    </location>
    <ligand>
        <name>Mg(2+)</name>
        <dbReference type="ChEBI" id="CHEBI:18420"/>
        <label>1</label>
        <note>catalytic</note>
    </ligand>
</feature>
<dbReference type="InterPro" id="IPR000760">
    <property type="entry name" value="Inositol_monophosphatase-like"/>
</dbReference>
<dbReference type="SUPFAM" id="SSF56655">
    <property type="entry name" value="Carbohydrate phosphatase"/>
    <property type="match status" value="1"/>
</dbReference>
<dbReference type="GO" id="GO:0046872">
    <property type="term" value="F:metal ion binding"/>
    <property type="evidence" value="ECO:0007669"/>
    <property type="project" value="UniProtKB-KW"/>
</dbReference>
<evidence type="ECO:0000313" key="3">
    <source>
        <dbReference type="EMBL" id="SMC98868.1"/>
    </source>
</evidence>
<dbReference type="EMBL" id="FWXR01000016">
    <property type="protein sequence ID" value="SMC98868.1"/>
    <property type="molecule type" value="Genomic_DNA"/>
</dbReference>
<dbReference type="STRING" id="937218.SAMN06297251_11655"/>
<sequence length="280" mass="30101">MSQAPIDIERLVSIMQEAGRTEVMPRFRNLGAGDIREKTSATDIVTEADEASEAHIRKAVQELAPNALFVGEETVAKDPSVLDKLKGADLAVVVDPIDGTSNYAAGVPLFSVMAAVISKGEVVAGAIHDPVSGDTVMAERGAGAWWDLGKDDKRRIKVAWPVPLDEAVGIVSATYFEEKAKHALLPRLENVKIFANYRNAGHEYKMLATGGAHFVLYSRTMPWDHAPGVMIVQEAGGHVAFDDGTPYDPTRYDGVLLSACSRQTWKSAASQLLGVGAEMV</sequence>
<feature type="binding site" evidence="2">
    <location>
        <position position="224"/>
    </location>
    <ligand>
        <name>Mg(2+)</name>
        <dbReference type="ChEBI" id="CHEBI:18420"/>
        <label>1</label>
        <note>catalytic</note>
    </ligand>
</feature>
<dbReference type="Pfam" id="PF00459">
    <property type="entry name" value="Inositol_P"/>
    <property type="match status" value="1"/>
</dbReference>
<feature type="binding site" evidence="2">
    <location>
        <position position="98"/>
    </location>
    <ligand>
        <name>Mg(2+)</name>
        <dbReference type="ChEBI" id="CHEBI:18420"/>
        <label>1</label>
        <note>catalytic</note>
    </ligand>
</feature>
<organism evidence="3 4">
    <name type="scientific">Fulvimarina manganoxydans</name>
    <dbReference type="NCBI Taxonomy" id="937218"/>
    <lineage>
        <taxon>Bacteria</taxon>
        <taxon>Pseudomonadati</taxon>
        <taxon>Pseudomonadota</taxon>
        <taxon>Alphaproteobacteria</taxon>
        <taxon>Hyphomicrobiales</taxon>
        <taxon>Aurantimonadaceae</taxon>
        <taxon>Fulvimarina</taxon>
    </lineage>
</organism>